<keyword evidence="1" id="KW-0472">Membrane</keyword>
<dbReference type="Pfam" id="PF11683">
    <property type="entry name" value="DUF3278"/>
    <property type="match status" value="1"/>
</dbReference>
<evidence type="ECO:0008006" key="4">
    <source>
        <dbReference type="Google" id="ProtNLM"/>
    </source>
</evidence>
<keyword evidence="1" id="KW-1133">Transmembrane helix</keyword>
<protein>
    <recommendedName>
        <fullName evidence="4">DUF3278 domain-containing protein</fullName>
    </recommendedName>
</protein>
<proteinExistence type="predicted"/>
<organism evidence="2 3">
    <name type="scientific">Levilactobacillus brevis ATCC 14869 = DSM 20054</name>
    <dbReference type="NCBI Taxonomy" id="649758"/>
    <lineage>
        <taxon>Bacteria</taxon>
        <taxon>Bacillati</taxon>
        <taxon>Bacillota</taxon>
        <taxon>Bacilli</taxon>
        <taxon>Lactobacillales</taxon>
        <taxon>Lactobacillaceae</taxon>
        <taxon>Levilactobacillus</taxon>
    </lineage>
</organism>
<dbReference type="AlphaFoldDB" id="U2PL30"/>
<dbReference type="EMBL" id="AWVK01000034">
    <property type="protein sequence ID" value="ERK44444.1"/>
    <property type="molecule type" value="Genomic_DNA"/>
</dbReference>
<comment type="caution">
    <text evidence="2">The sequence shown here is derived from an EMBL/GenBank/DDBJ whole genome shotgun (WGS) entry which is preliminary data.</text>
</comment>
<feature type="transmembrane region" description="Helical" evidence="1">
    <location>
        <begin position="38"/>
        <end position="59"/>
    </location>
</feature>
<evidence type="ECO:0000313" key="2">
    <source>
        <dbReference type="EMBL" id="ERK44444.1"/>
    </source>
</evidence>
<feature type="transmembrane region" description="Helical" evidence="1">
    <location>
        <begin position="65"/>
        <end position="89"/>
    </location>
</feature>
<gene>
    <name evidence="2" type="ORF">HMPREF0495_00918</name>
</gene>
<sequence>MTMTNQESLWDKIVKHFYGISGNFDEYKRQEVNRIGNNAFMISWPILLIAPVVACFWAESSPENALLGLILTNFFYFTLVVLPYIAWASRHAGLTTHEISYQDRHVAYRHIFWVSVGQALYFFILESLVIALTDTVFDGTNFWHDLGSMHQFTKTGLTSILFGAAMGLVSVSRLKKY</sequence>
<dbReference type="HOGENOM" id="CLU_098996_0_1_9"/>
<dbReference type="Proteomes" id="UP000016644">
    <property type="component" value="Unassembled WGS sequence"/>
</dbReference>
<dbReference type="PATRIC" id="fig|649758.3.peg.821"/>
<name>U2PL30_LEVBR</name>
<feature type="transmembrane region" description="Helical" evidence="1">
    <location>
        <begin position="152"/>
        <end position="171"/>
    </location>
</feature>
<keyword evidence="1" id="KW-0812">Transmembrane</keyword>
<dbReference type="InterPro" id="IPR021697">
    <property type="entry name" value="DUF3278"/>
</dbReference>
<evidence type="ECO:0000256" key="1">
    <source>
        <dbReference type="SAM" id="Phobius"/>
    </source>
</evidence>
<feature type="transmembrane region" description="Helical" evidence="1">
    <location>
        <begin position="110"/>
        <end position="132"/>
    </location>
</feature>
<evidence type="ECO:0000313" key="3">
    <source>
        <dbReference type="Proteomes" id="UP000016644"/>
    </source>
</evidence>
<accession>U2PL30</accession>
<reference evidence="2 3" key="1">
    <citation type="submission" date="2013-06" db="EMBL/GenBank/DDBJ databases">
        <authorList>
            <person name="Weinstock G."/>
            <person name="Sodergren E."/>
            <person name="Lobos E.A."/>
            <person name="Fulton L."/>
            <person name="Fulton R."/>
            <person name="Courtney L."/>
            <person name="Fronick C."/>
            <person name="O'Laughlin M."/>
            <person name="Godfrey J."/>
            <person name="Wilson R.M."/>
            <person name="Miner T."/>
            <person name="Farmer C."/>
            <person name="Delehaunty K."/>
            <person name="Cordes M."/>
            <person name="Minx P."/>
            <person name="Tomlinson C."/>
            <person name="Chen J."/>
            <person name="Wollam A."/>
            <person name="Pepin K.H."/>
            <person name="Bhonagiri V."/>
            <person name="Zhang X."/>
            <person name="Warren W."/>
            <person name="Mitreva M."/>
            <person name="Mardis E.R."/>
            <person name="Wilson R.K."/>
        </authorList>
    </citation>
    <scope>NUCLEOTIDE SEQUENCE [LARGE SCALE GENOMIC DNA]</scope>
    <source>
        <strain evidence="2 3">ATCC 14869</strain>
    </source>
</reference>